<dbReference type="OMA" id="FFSYRGR"/>
<keyword evidence="4" id="KW-1185">Reference proteome</keyword>
<dbReference type="RefSeq" id="XP_007829267.1">
    <property type="nucleotide sequence ID" value="XM_007831076.1"/>
</dbReference>
<dbReference type="KEGG" id="pfy:PFICI_02495"/>
<dbReference type="eggNOG" id="KOG1508">
    <property type="taxonomic scope" value="Eukaryota"/>
</dbReference>
<evidence type="ECO:0000256" key="1">
    <source>
        <dbReference type="ARBA" id="ARBA00009947"/>
    </source>
</evidence>
<evidence type="ECO:0000313" key="4">
    <source>
        <dbReference type="Proteomes" id="UP000030651"/>
    </source>
</evidence>
<dbReference type="GO" id="GO:0006334">
    <property type="term" value="P:nucleosome assembly"/>
    <property type="evidence" value="ECO:0007669"/>
    <property type="project" value="InterPro"/>
</dbReference>
<dbReference type="OrthoDB" id="19419at2759"/>
<proteinExistence type="inferred from homology"/>
<dbReference type="Proteomes" id="UP000030651">
    <property type="component" value="Unassembled WGS sequence"/>
</dbReference>
<dbReference type="InterPro" id="IPR037231">
    <property type="entry name" value="NAP-like_sf"/>
</dbReference>
<accession>W3XEJ2</accession>
<protein>
    <recommendedName>
        <fullName evidence="5">Nap family protein</fullName>
    </recommendedName>
</protein>
<evidence type="ECO:0008006" key="5">
    <source>
        <dbReference type="Google" id="ProtNLM"/>
    </source>
</evidence>
<sequence length="328" mass="36124">MAESFEIDPQAIKELQLLDAAAADVNNEITAQRWLKHVPIFAQRQKTIEKIPGFWATVLDNASIELEGAITNKDSEIFASALTHIEVSRPEIPAGAKATDSGVEHFGEPRSVGIAFHFKSNEWFADSVLAKNFYWRRGKDGSSSLVSDPIKINWKPGKDITNGLTDAAYALWVAQKNAGQLDGVFAGELQKKRDAAARALPEYKALANLLEKEYSEEAEIAGATSFFNFFSYRGRWISAAENAESTAEVRAKRAAALAGQDDAEESDDEDGDYEFAEEDVETFAPGHEIALNIADDIFPDAINYFLADEIEIDSDVDLDSDDEDVEMS</sequence>
<gene>
    <name evidence="3" type="ORF">PFICI_02495</name>
</gene>
<name>W3XEJ2_PESFW</name>
<dbReference type="FunCoup" id="W3XEJ2">
    <property type="interactions" value="581"/>
</dbReference>
<dbReference type="AlphaFoldDB" id="W3XEJ2"/>
<organism evidence="3 4">
    <name type="scientific">Pestalotiopsis fici (strain W106-1 / CGMCC3.15140)</name>
    <dbReference type="NCBI Taxonomy" id="1229662"/>
    <lineage>
        <taxon>Eukaryota</taxon>
        <taxon>Fungi</taxon>
        <taxon>Dikarya</taxon>
        <taxon>Ascomycota</taxon>
        <taxon>Pezizomycotina</taxon>
        <taxon>Sordariomycetes</taxon>
        <taxon>Xylariomycetidae</taxon>
        <taxon>Amphisphaeriales</taxon>
        <taxon>Sporocadaceae</taxon>
        <taxon>Pestalotiopsis</taxon>
    </lineage>
</organism>
<dbReference type="HOGENOM" id="CLU_038163_0_0_1"/>
<dbReference type="GO" id="GO:0005634">
    <property type="term" value="C:nucleus"/>
    <property type="evidence" value="ECO:0007669"/>
    <property type="project" value="InterPro"/>
</dbReference>
<evidence type="ECO:0000256" key="2">
    <source>
        <dbReference type="RuleBase" id="RU003876"/>
    </source>
</evidence>
<dbReference type="PANTHER" id="PTHR11875">
    <property type="entry name" value="TESTIS-SPECIFIC Y-ENCODED PROTEIN"/>
    <property type="match status" value="1"/>
</dbReference>
<comment type="similarity">
    <text evidence="1 2">Belongs to the nucleosome assembly protein (NAP) family.</text>
</comment>
<dbReference type="GeneID" id="19267508"/>
<dbReference type="InParanoid" id="W3XEJ2"/>
<reference evidence="4" key="1">
    <citation type="journal article" date="2015" name="BMC Genomics">
        <title>Genomic and transcriptomic analysis of the endophytic fungus Pestalotiopsis fici reveals its lifestyle and high potential for synthesis of natural products.</title>
        <authorList>
            <person name="Wang X."/>
            <person name="Zhang X."/>
            <person name="Liu L."/>
            <person name="Xiang M."/>
            <person name="Wang W."/>
            <person name="Sun X."/>
            <person name="Che Y."/>
            <person name="Guo L."/>
            <person name="Liu G."/>
            <person name="Guo L."/>
            <person name="Wang C."/>
            <person name="Yin W.B."/>
            <person name="Stadler M."/>
            <person name="Zhang X."/>
            <person name="Liu X."/>
        </authorList>
    </citation>
    <scope>NUCLEOTIDE SEQUENCE [LARGE SCALE GENOMIC DNA]</scope>
    <source>
        <strain evidence="4">W106-1 / CGMCC3.15140</strain>
    </source>
</reference>
<dbReference type="InterPro" id="IPR002164">
    <property type="entry name" value="NAP_family"/>
</dbReference>
<dbReference type="EMBL" id="KI912110">
    <property type="protein sequence ID" value="ETS84470.1"/>
    <property type="molecule type" value="Genomic_DNA"/>
</dbReference>
<dbReference type="SUPFAM" id="SSF143113">
    <property type="entry name" value="NAP-like"/>
    <property type="match status" value="1"/>
</dbReference>
<evidence type="ECO:0000313" key="3">
    <source>
        <dbReference type="EMBL" id="ETS84470.1"/>
    </source>
</evidence>
<dbReference type="Gene3D" id="3.30.1120.90">
    <property type="entry name" value="Nucleosome assembly protein"/>
    <property type="match status" value="1"/>
</dbReference>
<dbReference type="STRING" id="1229662.W3XEJ2"/>
<dbReference type="Pfam" id="PF00956">
    <property type="entry name" value="NAP"/>
    <property type="match status" value="1"/>
</dbReference>